<keyword evidence="3" id="KW-1003">Cell membrane</keyword>
<feature type="transmembrane region" description="Helical" evidence="7">
    <location>
        <begin position="67"/>
        <end position="92"/>
    </location>
</feature>
<keyword evidence="4 7" id="KW-0812">Transmembrane</keyword>
<gene>
    <name evidence="8" type="ORF">ACFQ1T_01490</name>
</gene>
<evidence type="ECO:0000256" key="6">
    <source>
        <dbReference type="ARBA" id="ARBA00023136"/>
    </source>
</evidence>
<evidence type="ECO:0000256" key="7">
    <source>
        <dbReference type="RuleBase" id="RU362048"/>
    </source>
</evidence>
<feature type="transmembrane region" description="Helical" evidence="7">
    <location>
        <begin position="143"/>
        <end position="164"/>
    </location>
</feature>
<evidence type="ECO:0000256" key="1">
    <source>
        <dbReference type="ARBA" id="ARBA00004651"/>
    </source>
</evidence>
<comment type="subcellular location">
    <subcellularLocation>
        <location evidence="1 7">Cell membrane</location>
        <topology evidence="1 7">Multi-pass membrane protein</topology>
    </subcellularLocation>
</comment>
<evidence type="ECO:0000256" key="2">
    <source>
        <dbReference type="ARBA" id="ARBA00009784"/>
    </source>
</evidence>
<reference evidence="9" key="1">
    <citation type="journal article" date="2019" name="Int. J. Syst. Evol. Microbiol.">
        <title>The Global Catalogue of Microorganisms (GCM) 10K type strain sequencing project: providing services to taxonomists for standard genome sequencing and annotation.</title>
        <authorList>
            <consortium name="The Broad Institute Genomics Platform"/>
            <consortium name="The Broad Institute Genome Sequencing Center for Infectious Disease"/>
            <person name="Wu L."/>
            <person name="Ma J."/>
        </authorList>
    </citation>
    <scope>NUCLEOTIDE SEQUENCE [LARGE SCALE GENOMIC DNA]</scope>
    <source>
        <strain evidence="9">CCUG 59685</strain>
    </source>
</reference>
<dbReference type="EMBL" id="JBHTJW010000001">
    <property type="protein sequence ID" value="MFD0928442.1"/>
    <property type="molecule type" value="Genomic_DNA"/>
</dbReference>
<keyword evidence="6 7" id="KW-0472">Membrane</keyword>
<dbReference type="PANTHER" id="PTHR33508">
    <property type="entry name" value="UPF0056 MEMBRANE PROTEIN YHCE"/>
    <property type="match status" value="1"/>
</dbReference>
<feature type="transmembrane region" description="Helical" evidence="7">
    <location>
        <begin position="185"/>
        <end position="206"/>
    </location>
</feature>
<dbReference type="Proteomes" id="UP001597106">
    <property type="component" value="Unassembled WGS sequence"/>
</dbReference>
<evidence type="ECO:0000313" key="8">
    <source>
        <dbReference type="EMBL" id="MFD0928442.1"/>
    </source>
</evidence>
<dbReference type="NCBIfam" id="NF008320">
    <property type="entry name" value="PRK11111.1"/>
    <property type="match status" value="1"/>
</dbReference>
<dbReference type="Pfam" id="PF01914">
    <property type="entry name" value="MarC"/>
    <property type="match status" value="1"/>
</dbReference>
<name>A0ABW3GDG6_9PROT</name>
<protein>
    <recommendedName>
        <fullName evidence="7">UPF0056 membrane protein</fullName>
    </recommendedName>
</protein>
<evidence type="ECO:0000313" key="9">
    <source>
        <dbReference type="Proteomes" id="UP001597106"/>
    </source>
</evidence>
<dbReference type="InterPro" id="IPR002771">
    <property type="entry name" value="Multi_antbiot-R_MarC"/>
</dbReference>
<comment type="caution">
    <text evidence="8">The sequence shown here is derived from an EMBL/GenBank/DDBJ whole genome shotgun (WGS) entry which is preliminary data.</text>
</comment>
<sequence length="213" mass="22641">MTEYAYLLKVAIALIAIVNPIGCLPIFISATSGWSKAERARTARTVAITVMIVLCVSAFIGDKILDFFGITIPSFQVGGGILLLLISISMMHGKQSATRQTPEEAHDMAEREVIAIVPLSIPLLAGPGAISSMILTAQQHPGFWGHLSLVVPIALISLFIWGLLQLADGITHYLGKTGINIVTRLMGLILAAMAVEFIAHGLSGLFPQLITAA</sequence>
<dbReference type="NCBIfam" id="TIGR00427">
    <property type="entry name" value="NAAT family transporter"/>
    <property type="match status" value="1"/>
</dbReference>
<feature type="transmembrane region" description="Helical" evidence="7">
    <location>
        <begin position="42"/>
        <end position="61"/>
    </location>
</feature>
<comment type="similarity">
    <text evidence="2 7">Belongs to the UPF0056 (MarC) family.</text>
</comment>
<dbReference type="PANTHER" id="PTHR33508:SF1">
    <property type="entry name" value="UPF0056 MEMBRANE PROTEIN YHCE"/>
    <property type="match status" value="1"/>
</dbReference>
<keyword evidence="5 7" id="KW-1133">Transmembrane helix</keyword>
<accession>A0ABW3GDG6</accession>
<evidence type="ECO:0000256" key="3">
    <source>
        <dbReference type="ARBA" id="ARBA00022475"/>
    </source>
</evidence>
<evidence type="ECO:0000256" key="4">
    <source>
        <dbReference type="ARBA" id="ARBA00022692"/>
    </source>
</evidence>
<dbReference type="RefSeq" id="WP_379073488.1">
    <property type="nucleotide sequence ID" value="NZ_JBHTJW010000001.1"/>
</dbReference>
<proteinExistence type="inferred from homology"/>
<evidence type="ECO:0000256" key="5">
    <source>
        <dbReference type="ARBA" id="ARBA00022989"/>
    </source>
</evidence>
<feature type="transmembrane region" description="Helical" evidence="7">
    <location>
        <begin position="6"/>
        <end position="30"/>
    </location>
</feature>
<organism evidence="8 9">
    <name type="scientific">Methylophilus glucosoxydans</name>
    <dbReference type="NCBI Taxonomy" id="752553"/>
    <lineage>
        <taxon>Bacteria</taxon>
        <taxon>Pseudomonadati</taxon>
        <taxon>Pseudomonadota</taxon>
        <taxon>Betaproteobacteria</taxon>
        <taxon>Nitrosomonadales</taxon>
        <taxon>Methylophilaceae</taxon>
        <taxon>Methylophilus</taxon>
    </lineage>
</organism>
<feature type="transmembrane region" description="Helical" evidence="7">
    <location>
        <begin position="113"/>
        <end position="137"/>
    </location>
</feature>
<keyword evidence="9" id="KW-1185">Reference proteome</keyword>